<reference evidence="2" key="1">
    <citation type="submission" date="2020-04" db="EMBL/GenBank/DDBJ databases">
        <authorList>
            <person name="Chiriac C."/>
            <person name="Salcher M."/>
            <person name="Ghai R."/>
            <person name="Kavagutti S V."/>
        </authorList>
    </citation>
    <scope>NUCLEOTIDE SEQUENCE</scope>
</reference>
<accession>A0A6J5PCU1</accession>
<feature type="domain" description="Fibronectin type-III" evidence="1">
    <location>
        <begin position="19"/>
        <end position="113"/>
    </location>
</feature>
<evidence type="ECO:0000259" key="1">
    <source>
        <dbReference type="PROSITE" id="PS50853"/>
    </source>
</evidence>
<dbReference type="EMBL" id="LR797132">
    <property type="protein sequence ID" value="CAB4189188.1"/>
    <property type="molecule type" value="Genomic_DNA"/>
</dbReference>
<dbReference type="InterPro" id="IPR003961">
    <property type="entry name" value="FN3_dom"/>
</dbReference>
<dbReference type="InterPro" id="IPR036116">
    <property type="entry name" value="FN3_sf"/>
</dbReference>
<dbReference type="EMBL" id="LR798433">
    <property type="protein sequence ID" value="CAB5231025.1"/>
    <property type="molecule type" value="Genomic_DNA"/>
</dbReference>
<dbReference type="EMBL" id="LR797196">
    <property type="protein sequence ID" value="CAB4193695.1"/>
    <property type="molecule type" value="Genomic_DNA"/>
</dbReference>
<evidence type="ECO:0000313" key="4">
    <source>
        <dbReference type="EMBL" id="CAB4179550.1"/>
    </source>
</evidence>
<dbReference type="SUPFAM" id="SSF49265">
    <property type="entry name" value="Fibronectin type III"/>
    <property type="match status" value="1"/>
</dbReference>
<gene>
    <name evidence="4" type="ORF">UFOVP1034_144</name>
    <name evidence="5" type="ORF">UFOVP1177_144</name>
    <name evidence="6" type="ORF">UFOVP1243_131</name>
    <name evidence="7" type="ORF">UFOVP1581_14</name>
    <name evidence="2" type="ORF">UFOVP854_14</name>
    <name evidence="3" type="ORF">UFOVP964_14</name>
</gene>
<evidence type="ECO:0000313" key="2">
    <source>
        <dbReference type="EMBL" id="CAB4166915.1"/>
    </source>
</evidence>
<dbReference type="EMBL" id="LR796924">
    <property type="protein sequence ID" value="CAB4173889.1"/>
    <property type="molecule type" value="Genomic_DNA"/>
</dbReference>
<evidence type="ECO:0000313" key="6">
    <source>
        <dbReference type="EMBL" id="CAB4193695.1"/>
    </source>
</evidence>
<dbReference type="EMBL" id="LR796798">
    <property type="protein sequence ID" value="CAB4166915.1"/>
    <property type="molecule type" value="Genomic_DNA"/>
</dbReference>
<sequence length="577" mass="54327">MPDKKTRGISNLPVAIPDVPDAVSVSASNVGTSRAYNNGAATVTFAPSTGGLPSSYSITTTPTSVTNVISSSPATITGLTSATSYTISIVPINVSASGPVTTTSSITVTTVPQASVIGSLTVATGQAYTGSANVSVPFTPGSTGGSALTSPYYTITSSSGNTASGSSSPIVISDVVGTARTYTMTAVNANGTSAVSNTSSPATPVSVPQAPTIGTATWGTVSASVAFTAGSTGGSAITLFTVTSTSGNSNTGASSPILVTETGAGPYTYSVKATNAYGQSVDSSASNSVTPVYKPASVEFLVIAGGGSGGSSVYCGGGGGAGGMRTGSIGITFGVSNTVTVGGGAGGAGAINAHGNNGGNSTFSSITSTGGGGGHGYTNGAGASVAGTAGGSGGGNYGTYLPPAGISGQGNNGGGNGVGISGYINNDLQYVYEGSGGGAGAAGIQRYHNGSYQTNGPGGVGASSSISGSAVMYAGGGAASSYGQPGSLGGDGGGGGSNTFAAGVAGTSYTGGGGGGSNSTPTAGNPISSGASGGSGIVIIRYPNNYTDAVSTTGSPSFVNSGGYKVYTWTGSGSVTF</sequence>
<dbReference type="PROSITE" id="PS50853">
    <property type="entry name" value="FN3"/>
    <property type="match status" value="1"/>
</dbReference>
<evidence type="ECO:0000313" key="7">
    <source>
        <dbReference type="EMBL" id="CAB5231025.1"/>
    </source>
</evidence>
<organism evidence="2">
    <name type="scientific">uncultured Caudovirales phage</name>
    <dbReference type="NCBI Taxonomy" id="2100421"/>
    <lineage>
        <taxon>Viruses</taxon>
        <taxon>Duplodnaviria</taxon>
        <taxon>Heunggongvirae</taxon>
        <taxon>Uroviricota</taxon>
        <taxon>Caudoviricetes</taxon>
        <taxon>Peduoviridae</taxon>
        <taxon>Maltschvirus</taxon>
        <taxon>Maltschvirus maltsch</taxon>
    </lineage>
</organism>
<name>A0A6J5PCU1_9CAUD</name>
<evidence type="ECO:0000313" key="3">
    <source>
        <dbReference type="EMBL" id="CAB4173889.1"/>
    </source>
</evidence>
<protein>
    <recommendedName>
        <fullName evidence="1">Fibronectin type-III domain-containing protein</fullName>
    </recommendedName>
</protein>
<dbReference type="EMBL" id="LR796979">
    <property type="protein sequence ID" value="CAB4179550.1"/>
    <property type="molecule type" value="Genomic_DNA"/>
</dbReference>
<evidence type="ECO:0000313" key="5">
    <source>
        <dbReference type="EMBL" id="CAB4189188.1"/>
    </source>
</evidence>
<dbReference type="InterPro" id="IPR049304">
    <property type="entry name" value="Gly_rich_dom"/>
</dbReference>
<dbReference type="Pfam" id="PF21722">
    <property type="entry name" value="Gly_rich_2"/>
    <property type="match status" value="1"/>
</dbReference>
<proteinExistence type="predicted"/>